<comment type="caution">
    <text evidence="3">The sequence shown here is derived from an EMBL/GenBank/DDBJ whole genome shotgun (WGS) entry which is preliminary data.</text>
</comment>
<protein>
    <submittedName>
        <fullName evidence="3">Alpha/beta hydrolase</fullName>
    </submittedName>
</protein>
<dbReference type="InterPro" id="IPR029058">
    <property type="entry name" value="AB_hydrolase_fold"/>
</dbReference>
<dbReference type="GO" id="GO:0080032">
    <property type="term" value="F:methyl jasmonate esterase activity"/>
    <property type="evidence" value="ECO:0007669"/>
    <property type="project" value="TreeGrafter"/>
</dbReference>
<proteinExistence type="predicted"/>
<dbReference type="RefSeq" id="WP_211874439.1">
    <property type="nucleotide sequence ID" value="NZ_JAAEDH010000011.1"/>
</dbReference>
<sequence>MDRRAVFAGAAVLAAAGAAQAQTPATAGKTFVLVHGAWGGGWIWKFTADGLRQKGHRVFTPTQTGLGERRHLLARTISIDTFVDDIAGVLEAEELTDVILVGHSFGGFAVTGVADRLPERIRHLVYLDALLPENGETAFSVLPPGIEAARRQTVNEQGGGVALPVPPLSAFPLPEDVRQWFGRRLAPHPFGTYDTPIRLKAPPGAGRPVTYVSYTNPALASIEPSRARARAKQGPDWRYMELDVPHDAQAAVPARIIALLEGM</sequence>
<feature type="signal peptide" evidence="1">
    <location>
        <begin position="1"/>
        <end position="21"/>
    </location>
</feature>
<feature type="domain" description="AB hydrolase-1" evidence="2">
    <location>
        <begin position="31"/>
        <end position="237"/>
    </location>
</feature>
<dbReference type="PANTHER" id="PTHR10992">
    <property type="entry name" value="METHYLESTERASE FAMILY MEMBER"/>
    <property type="match status" value="1"/>
</dbReference>
<evidence type="ECO:0000256" key="1">
    <source>
        <dbReference type="SAM" id="SignalP"/>
    </source>
</evidence>
<keyword evidence="3" id="KW-0378">Hydrolase</keyword>
<name>A0AAF1KM21_9PROT</name>
<dbReference type="EMBL" id="JAAEDH010000011">
    <property type="protein sequence ID" value="MBR0655601.1"/>
    <property type="molecule type" value="Genomic_DNA"/>
</dbReference>
<evidence type="ECO:0000259" key="2">
    <source>
        <dbReference type="Pfam" id="PF12697"/>
    </source>
</evidence>
<accession>A0AAF1KM21</accession>
<keyword evidence="4" id="KW-1185">Reference proteome</keyword>
<evidence type="ECO:0000313" key="3">
    <source>
        <dbReference type="EMBL" id="MBR0655601.1"/>
    </source>
</evidence>
<keyword evidence="1" id="KW-0732">Signal</keyword>
<feature type="chain" id="PRO_5042149130" evidence="1">
    <location>
        <begin position="22"/>
        <end position="263"/>
    </location>
</feature>
<dbReference type="InterPro" id="IPR000073">
    <property type="entry name" value="AB_hydrolase_1"/>
</dbReference>
<reference evidence="3" key="2">
    <citation type="journal article" date="2021" name="Syst. Appl. Microbiol.">
        <title>Roseomonas hellenica sp. nov., isolated from roots of wild-growing Alkanna tinctoria.</title>
        <authorList>
            <person name="Rat A."/>
            <person name="Naranjo H.D."/>
            <person name="Lebbe L."/>
            <person name="Cnockaert M."/>
            <person name="Krigas N."/>
            <person name="Grigoriadou K."/>
            <person name="Maloupa E."/>
            <person name="Willems A."/>
        </authorList>
    </citation>
    <scope>NUCLEOTIDE SEQUENCE</scope>
    <source>
        <strain evidence="3">LMG 28251</strain>
    </source>
</reference>
<dbReference type="SUPFAM" id="SSF53474">
    <property type="entry name" value="alpha/beta-Hydrolases"/>
    <property type="match status" value="1"/>
</dbReference>
<dbReference type="Gene3D" id="3.40.50.1820">
    <property type="entry name" value="alpha/beta hydrolase"/>
    <property type="match status" value="1"/>
</dbReference>
<organism evidence="3 4">
    <name type="scientific">Plastoroseomonas arctica</name>
    <dbReference type="NCBI Taxonomy" id="1509237"/>
    <lineage>
        <taxon>Bacteria</taxon>
        <taxon>Pseudomonadati</taxon>
        <taxon>Pseudomonadota</taxon>
        <taxon>Alphaproteobacteria</taxon>
        <taxon>Acetobacterales</taxon>
        <taxon>Acetobacteraceae</taxon>
        <taxon>Plastoroseomonas</taxon>
    </lineage>
</organism>
<evidence type="ECO:0000313" key="4">
    <source>
        <dbReference type="Proteomes" id="UP001196068"/>
    </source>
</evidence>
<dbReference type="Proteomes" id="UP001196068">
    <property type="component" value="Unassembled WGS sequence"/>
</dbReference>
<dbReference type="AlphaFoldDB" id="A0AAF1KM21"/>
<dbReference type="InterPro" id="IPR045889">
    <property type="entry name" value="MES/HNL"/>
</dbReference>
<reference evidence="3" key="1">
    <citation type="submission" date="2020-01" db="EMBL/GenBank/DDBJ databases">
        <authorList>
            <person name="Rat A."/>
        </authorList>
    </citation>
    <scope>NUCLEOTIDE SEQUENCE</scope>
    <source>
        <strain evidence="3">LMG 28251</strain>
    </source>
</reference>
<dbReference type="GO" id="GO:0080030">
    <property type="term" value="F:methyl indole-3-acetate esterase activity"/>
    <property type="evidence" value="ECO:0007669"/>
    <property type="project" value="TreeGrafter"/>
</dbReference>
<dbReference type="Pfam" id="PF12697">
    <property type="entry name" value="Abhydrolase_6"/>
    <property type="match status" value="1"/>
</dbReference>
<dbReference type="PANTHER" id="PTHR10992:SF1086">
    <property type="entry name" value="AB HYDROLASE-1 DOMAIN-CONTAINING PROTEIN"/>
    <property type="match status" value="1"/>
</dbReference>
<gene>
    <name evidence="3" type="ORF">GXW79_10970</name>
</gene>